<reference evidence="8" key="2">
    <citation type="journal article" name="Front. Microbiol.">
        <title>Degradative Capacity of Two Strains of Rhodonia placenta: From Phenotype to Genotype.</title>
        <authorList>
            <person name="Kolle M."/>
            <person name="Horta M.A.C."/>
            <person name="Nowrousian M."/>
            <person name="Ohm R.A."/>
            <person name="Benz J.P."/>
            <person name="Pilgard A."/>
        </authorList>
    </citation>
    <scope>NUCLEOTIDE SEQUENCE</scope>
    <source>
        <strain evidence="8">FPRL280</strain>
    </source>
</reference>
<dbReference type="Pfam" id="PF00010">
    <property type="entry name" value="HLH"/>
    <property type="match status" value="1"/>
</dbReference>
<dbReference type="GO" id="GO:0000978">
    <property type="term" value="F:RNA polymerase II cis-regulatory region sequence-specific DNA binding"/>
    <property type="evidence" value="ECO:0007669"/>
    <property type="project" value="TreeGrafter"/>
</dbReference>
<dbReference type="SUPFAM" id="SSF47459">
    <property type="entry name" value="HLH, helix-loop-helix DNA-binding domain"/>
    <property type="match status" value="1"/>
</dbReference>
<feature type="compositionally biased region" description="Low complexity" evidence="6">
    <location>
        <begin position="230"/>
        <end position="241"/>
    </location>
</feature>
<comment type="subcellular location">
    <subcellularLocation>
        <location evidence="1">Nucleus</location>
    </subcellularLocation>
</comment>
<evidence type="ECO:0000259" key="7">
    <source>
        <dbReference type="PROSITE" id="PS50888"/>
    </source>
</evidence>
<reference evidence="8" key="1">
    <citation type="submission" date="2020-11" db="EMBL/GenBank/DDBJ databases">
        <authorList>
            <person name="Koelle M."/>
            <person name="Horta M.A.C."/>
            <person name="Nowrousian M."/>
            <person name="Ohm R.A."/>
            <person name="Benz P."/>
            <person name="Pilgard A."/>
        </authorList>
    </citation>
    <scope>NUCLEOTIDE SEQUENCE</scope>
    <source>
        <strain evidence="8">FPRL280</strain>
    </source>
</reference>
<dbReference type="GO" id="GO:0005634">
    <property type="term" value="C:nucleus"/>
    <property type="evidence" value="ECO:0007669"/>
    <property type="project" value="UniProtKB-SubCell"/>
</dbReference>
<dbReference type="Proteomes" id="UP000639403">
    <property type="component" value="Unassembled WGS sequence"/>
</dbReference>
<comment type="caution">
    <text evidence="8">The sequence shown here is derived from an EMBL/GenBank/DDBJ whole genome shotgun (WGS) entry which is preliminary data.</text>
</comment>
<feature type="compositionally biased region" description="Low complexity" evidence="6">
    <location>
        <begin position="142"/>
        <end position="153"/>
    </location>
</feature>
<gene>
    <name evidence="8" type="ORF">IEO21_09587</name>
</gene>
<evidence type="ECO:0000256" key="1">
    <source>
        <dbReference type="ARBA" id="ARBA00004123"/>
    </source>
</evidence>
<keyword evidence="2" id="KW-0805">Transcription regulation</keyword>
<evidence type="ECO:0000313" key="9">
    <source>
        <dbReference type="Proteomes" id="UP000639403"/>
    </source>
</evidence>
<keyword evidence="3" id="KW-0238">DNA-binding</keyword>
<dbReference type="AlphaFoldDB" id="A0A8H7NU20"/>
<dbReference type="InterPro" id="IPR052207">
    <property type="entry name" value="Max-like/E-box_TFs"/>
</dbReference>
<feature type="compositionally biased region" description="Acidic residues" evidence="6">
    <location>
        <begin position="446"/>
        <end position="464"/>
    </location>
</feature>
<organism evidence="8 9">
    <name type="scientific">Rhodonia placenta</name>
    <dbReference type="NCBI Taxonomy" id="104341"/>
    <lineage>
        <taxon>Eukaryota</taxon>
        <taxon>Fungi</taxon>
        <taxon>Dikarya</taxon>
        <taxon>Basidiomycota</taxon>
        <taxon>Agaricomycotina</taxon>
        <taxon>Agaricomycetes</taxon>
        <taxon>Polyporales</taxon>
        <taxon>Adustoporiaceae</taxon>
        <taxon>Rhodonia</taxon>
    </lineage>
</organism>
<name>A0A8H7NU20_9APHY</name>
<dbReference type="InterPro" id="IPR011598">
    <property type="entry name" value="bHLH_dom"/>
</dbReference>
<proteinExistence type="predicted"/>
<sequence>MSSPANERGMGVQGEWEMPFARRATPDHVACSARRLGAGGSLVYHKPPSAGDYVKEGRTMSSLLSPSESLTFNTFLTSVDRTAGVEFQEISPELAQKIQIKTGKDALAKATMELLAKGGPVIGAPSSKAGSKGRSGTGNLGSSGLSPGAAGPNNKHESASRGSSRSHTSTDTSSSQRHGELHHSSGRSHTDAPSTRTRSSSSYTLPPLADHLNSLSQTTDAGVPTRGLLSHSTSAPATTTSKRLSSPDLDERAGASKRSRQSPPGSGATKTRRQTSSGAADAFAGTGAGAGKIPAPKPALLSATQKRQNHIQSEQKRRANIRRGYEALCNAVPDLCTAIAAEDGGGGSAADADSAGKGKRRRKKSEESSLDGRAGPRSENVVLTKTIEYIRALLTERQGYLARLEIARQSLAPGHHTLTVQPEHLDALGVPLWDREWNGGTGVMEGGDDDDEGADDDGRSDDDG</sequence>
<feature type="domain" description="BHLH" evidence="7">
    <location>
        <begin position="305"/>
        <end position="393"/>
    </location>
</feature>
<dbReference type="PANTHER" id="PTHR15741:SF27">
    <property type="entry name" value="TRANSCRIPTION FACTOR AP-4"/>
    <property type="match status" value="1"/>
</dbReference>
<evidence type="ECO:0000256" key="6">
    <source>
        <dbReference type="SAM" id="MobiDB-lite"/>
    </source>
</evidence>
<dbReference type="Gene3D" id="4.10.280.10">
    <property type="entry name" value="Helix-loop-helix DNA-binding domain"/>
    <property type="match status" value="1"/>
</dbReference>
<evidence type="ECO:0000256" key="5">
    <source>
        <dbReference type="ARBA" id="ARBA00023242"/>
    </source>
</evidence>
<keyword evidence="5" id="KW-0539">Nucleus</keyword>
<keyword evidence="4" id="KW-0804">Transcription</keyword>
<protein>
    <recommendedName>
        <fullName evidence="7">BHLH domain-containing protein</fullName>
    </recommendedName>
</protein>
<feature type="region of interest" description="Disordered" evidence="6">
    <location>
        <begin position="341"/>
        <end position="377"/>
    </location>
</feature>
<dbReference type="GO" id="GO:0046983">
    <property type="term" value="F:protein dimerization activity"/>
    <property type="evidence" value="ECO:0007669"/>
    <property type="project" value="InterPro"/>
</dbReference>
<evidence type="ECO:0000256" key="3">
    <source>
        <dbReference type="ARBA" id="ARBA00023125"/>
    </source>
</evidence>
<dbReference type="InterPro" id="IPR036638">
    <property type="entry name" value="HLH_DNA-bd_sf"/>
</dbReference>
<dbReference type="PANTHER" id="PTHR15741">
    <property type="entry name" value="BASIC HELIX-LOOP-HELIX ZIP TRANSCRIPTION FACTOR"/>
    <property type="match status" value="1"/>
</dbReference>
<dbReference type="GO" id="GO:0000981">
    <property type="term" value="F:DNA-binding transcription factor activity, RNA polymerase II-specific"/>
    <property type="evidence" value="ECO:0007669"/>
    <property type="project" value="TreeGrafter"/>
</dbReference>
<feature type="region of interest" description="Disordered" evidence="6">
    <location>
        <begin position="436"/>
        <end position="464"/>
    </location>
</feature>
<dbReference type="EMBL" id="JADOXO010000483">
    <property type="protein sequence ID" value="KAF9803691.1"/>
    <property type="molecule type" value="Genomic_DNA"/>
</dbReference>
<evidence type="ECO:0000256" key="4">
    <source>
        <dbReference type="ARBA" id="ARBA00023163"/>
    </source>
</evidence>
<evidence type="ECO:0000313" key="8">
    <source>
        <dbReference type="EMBL" id="KAF9803691.1"/>
    </source>
</evidence>
<accession>A0A8H7NU20</accession>
<feature type="compositionally biased region" description="Low complexity" evidence="6">
    <location>
        <begin position="160"/>
        <end position="176"/>
    </location>
</feature>
<feature type="region of interest" description="Disordered" evidence="6">
    <location>
        <begin position="119"/>
        <end position="296"/>
    </location>
</feature>
<evidence type="ECO:0000256" key="2">
    <source>
        <dbReference type="ARBA" id="ARBA00023015"/>
    </source>
</evidence>
<dbReference type="PROSITE" id="PS50888">
    <property type="entry name" value="BHLH"/>
    <property type="match status" value="1"/>
</dbReference>